<dbReference type="EMBL" id="QEEZ01000014">
    <property type="protein sequence ID" value="PWC01341.1"/>
    <property type="molecule type" value="Genomic_DNA"/>
</dbReference>
<dbReference type="Pfam" id="PF06738">
    <property type="entry name" value="ThrE"/>
    <property type="match status" value="1"/>
</dbReference>
<dbReference type="InterPro" id="IPR010619">
    <property type="entry name" value="ThrE-like_N"/>
</dbReference>
<feature type="transmembrane region" description="Helical" evidence="8">
    <location>
        <begin position="241"/>
        <end position="259"/>
    </location>
</feature>
<accession>A0A2U1T5Q2</accession>
<evidence type="ECO:0000259" key="9">
    <source>
        <dbReference type="Pfam" id="PF06738"/>
    </source>
</evidence>
<keyword evidence="3 8" id="KW-0812">Transmembrane</keyword>
<evidence type="ECO:0000313" key="12">
    <source>
        <dbReference type="Proteomes" id="UP000244989"/>
    </source>
</evidence>
<dbReference type="PANTHER" id="PTHR34390:SF2">
    <property type="entry name" value="SUCCINATE TRANSPORTER SUBUNIT YJJP-RELATED"/>
    <property type="match status" value="1"/>
</dbReference>
<dbReference type="InterPro" id="IPR024528">
    <property type="entry name" value="ThrE_2"/>
</dbReference>
<feature type="domain" description="Threonine/serine exporter-like N-terminal" evidence="9">
    <location>
        <begin position="49"/>
        <end position="293"/>
    </location>
</feature>
<dbReference type="OrthoDB" id="9763957at2"/>
<comment type="caution">
    <text evidence="11">The sequence shown here is derived from an EMBL/GenBank/DDBJ whole genome shotgun (WGS) entry which is preliminary data.</text>
</comment>
<feature type="transmembrane region" description="Helical" evidence="8">
    <location>
        <begin position="312"/>
        <end position="336"/>
    </location>
</feature>
<feature type="transmembrane region" description="Helical" evidence="8">
    <location>
        <begin position="279"/>
        <end position="300"/>
    </location>
</feature>
<feature type="transmembrane region" description="Helical" evidence="8">
    <location>
        <begin position="422"/>
        <end position="449"/>
    </location>
</feature>
<evidence type="ECO:0000256" key="1">
    <source>
        <dbReference type="ARBA" id="ARBA00004651"/>
    </source>
</evidence>
<feature type="domain" description="Threonine/Serine exporter ThrE" evidence="10">
    <location>
        <begin position="321"/>
        <end position="445"/>
    </location>
</feature>
<comment type="subcellular location">
    <subcellularLocation>
        <location evidence="1">Cell membrane</location>
        <topology evidence="1">Multi-pass membrane protein</topology>
    </subcellularLocation>
</comment>
<dbReference type="AlphaFoldDB" id="A0A2U1T5Q2"/>
<protein>
    <submittedName>
        <fullName evidence="11">Threonine/serine exporter family protein</fullName>
    </submittedName>
</protein>
<evidence type="ECO:0000256" key="5">
    <source>
        <dbReference type="ARBA" id="ARBA00023136"/>
    </source>
</evidence>
<evidence type="ECO:0000256" key="4">
    <source>
        <dbReference type="ARBA" id="ARBA00022989"/>
    </source>
</evidence>
<dbReference type="GO" id="GO:0015744">
    <property type="term" value="P:succinate transport"/>
    <property type="evidence" value="ECO:0007669"/>
    <property type="project" value="TreeGrafter"/>
</dbReference>
<name>A0A2U1T5Q2_9CORY</name>
<feature type="transmembrane region" description="Helical" evidence="8">
    <location>
        <begin position="388"/>
        <end position="410"/>
    </location>
</feature>
<dbReference type="GO" id="GO:0005886">
    <property type="term" value="C:plasma membrane"/>
    <property type="evidence" value="ECO:0007669"/>
    <property type="project" value="UniProtKB-SubCell"/>
</dbReference>
<dbReference type="KEGG" id="cyz:C3B44_09880"/>
<organism evidence="11 12">
    <name type="scientific">Corynebacterium yudongzhengii</name>
    <dbReference type="NCBI Taxonomy" id="2080740"/>
    <lineage>
        <taxon>Bacteria</taxon>
        <taxon>Bacillati</taxon>
        <taxon>Actinomycetota</taxon>
        <taxon>Actinomycetes</taxon>
        <taxon>Mycobacteriales</taxon>
        <taxon>Corynebacteriaceae</taxon>
        <taxon>Corynebacterium</taxon>
    </lineage>
</organism>
<sequence>MGFLSRLSNRLPGSGHLSTVDTARAAPPPSPLAPIDLQDPSQVAGVMSIAARIGDILLSSGTGNRDANAQLRAVTAAYGLVYCHVSITFDTIMLSTTIGEDNKQPVQVFRVARSFGTDFSKLAEVDRLIRSIQSGATPPAVAEKVLDELEARPRDYGFKTSIWGWALMGGAIAMLLGGSWFVGLVTFITSYLIIGVNEILARRGLPAFFLQITGGFVATVPTAIIYDVAQQLGYQIRPSQIIASCIIVLVAGLSLVQSLQDGITGSVVTGSARFFDTILMTAGIVAGVALGMQAASWVGISLPPMEAISPPNFANALFLTFIAAFVCIGFAVGVYAERSAIWVSGAAGMLGAGAYHLVFIPLGFGSVSATVSSATVVGLAGGLLARRFLVPPLITAIAGITPMLPGLMLYRALYALLNEQALIGFTNLFLALATAGSLATGVVLGEWLARKLRRPQTFRPYQAYRRARRFSFQALSAAQKVARSRPRRSHGVRGERSQ</sequence>
<feature type="region of interest" description="Disordered" evidence="7">
    <location>
        <begin position="14"/>
        <end position="36"/>
    </location>
</feature>
<keyword evidence="5 8" id="KW-0472">Membrane</keyword>
<keyword evidence="2" id="KW-1003">Cell membrane</keyword>
<evidence type="ECO:0000259" key="10">
    <source>
        <dbReference type="Pfam" id="PF12821"/>
    </source>
</evidence>
<evidence type="ECO:0000256" key="3">
    <source>
        <dbReference type="ARBA" id="ARBA00022692"/>
    </source>
</evidence>
<reference evidence="12" key="1">
    <citation type="submission" date="2018-04" db="EMBL/GenBank/DDBJ databases">
        <authorList>
            <person name="Liu S."/>
            <person name="Wang Z."/>
            <person name="Li J."/>
        </authorList>
    </citation>
    <scope>NUCLEOTIDE SEQUENCE [LARGE SCALE GENOMIC DNA]</scope>
    <source>
        <strain evidence="12">2189</strain>
    </source>
</reference>
<dbReference type="GO" id="GO:0022857">
    <property type="term" value="F:transmembrane transporter activity"/>
    <property type="evidence" value="ECO:0007669"/>
    <property type="project" value="InterPro"/>
</dbReference>
<feature type="transmembrane region" description="Helical" evidence="8">
    <location>
        <begin position="208"/>
        <end position="229"/>
    </location>
</feature>
<evidence type="ECO:0000256" key="6">
    <source>
        <dbReference type="ARBA" id="ARBA00034125"/>
    </source>
</evidence>
<evidence type="ECO:0000256" key="7">
    <source>
        <dbReference type="SAM" id="MobiDB-lite"/>
    </source>
</evidence>
<proteinExistence type="inferred from homology"/>
<dbReference type="PANTHER" id="PTHR34390">
    <property type="entry name" value="UPF0442 PROTEIN YJJB-RELATED"/>
    <property type="match status" value="1"/>
</dbReference>
<dbReference type="Proteomes" id="UP000244989">
    <property type="component" value="Unassembled WGS sequence"/>
</dbReference>
<dbReference type="InterPro" id="IPR050539">
    <property type="entry name" value="ThrE_Dicarb/AminoAcid_Exp"/>
</dbReference>
<gene>
    <name evidence="11" type="ORF">DF222_08030</name>
</gene>
<evidence type="ECO:0000256" key="8">
    <source>
        <dbReference type="SAM" id="Phobius"/>
    </source>
</evidence>
<evidence type="ECO:0000313" key="11">
    <source>
        <dbReference type="EMBL" id="PWC01341.1"/>
    </source>
</evidence>
<comment type="similarity">
    <text evidence="6">Belongs to the ThrE exporter (TC 2.A.79) family.</text>
</comment>
<keyword evidence="4 8" id="KW-1133">Transmembrane helix</keyword>
<dbReference type="Pfam" id="PF12821">
    <property type="entry name" value="ThrE_2"/>
    <property type="match status" value="1"/>
</dbReference>
<dbReference type="NCBIfam" id="NF047720">
    <property type="entry name" value="ThrSerExpThrE"/>
    <property type="match status" value="1"/>
</dbReference>
<evidence type="ECO:0000256" key="2">
    <source>
        <dbReference type="ARBA" id="ARBA00022475"/>
    </source>
</evidence>
<feature type="transmembrane region" description="Helical" evidence="8">
    <location>
        <begin position="162"/>
        <end position="188"/>
    </location>
</feature>
<keyword evidence="12" id="KW-1185">Reference proteome</keyword>